<dbReference type="eggNOG" id="ENOG502TKCG">
    <property type="taxonomic scope" value="Eukaryota"/>
</dbReference>
<sequence>MTPTTPPNHSPSTPSTWLRLPPRNSCVNAVKNLHESLRQKFEKYAAASLEAVMKKVEDIMKDGFEESHRLFRQWRNTTTLAQAEIFRQQEQLDKKVDDVLKVLTKLDQKHEQLDKKMDNLLETVLIEQQRTAIDKTLVKFEKGNANLKSAIDSVTELSKTMSTIGIQMDQKMTSMKHHEQLDEKVEVLPNRNTLETSTAVPKPVQSMPFCIFCRVNGHRSEDCRTYRSSHLRTLKAIELGICIKCKGSTDNLDTLTHTGCPAQNIKCDNCNDDAVKGDHRYHDKVFCPMIKIPQMRSLNMFGQPCAERGKGRIKAFN</sequence>
<dbReference type="STRING" id="1561998.A0A1I7TTZ0"/>
<protein>
    <submittedName>
        <fullName evidence="2">CCHC-type domain-containing protein</fullName>
    </submittedName>
</protein>
<dbReference type="WBParaSite" id="Csp11.Scaffold629.g11758.t1">
    <property type="protein sequence ID" value="Csp11.Scaffold629.g11758.t1"/>
    <property type="gene ID" value="Csp11.Scaffold629.g11758"/>
</dbReference>
<proteinExistence type="predicted"/>
<keyword evidence="1" id="KW-1185">Reference proteome</keyword>
<accession>A0A1I7TTZ0</accession>
<organism evidence="1 2">
    <name type="scientific">Caenorhabditis tropicalis</name>
    <dbReference type="NCBI Taxonomy" id="1561998"/>
    <lineage>
        <taxon>Eukaryota</taxon>
        <taxon>Metazoa</taxon>
        <taxon>Ecdysozoa</taxon>
        <taxon>Nematoda</taxon>
        <taxon>Chromadorea</taxon>
        <taxon>Rhabditida</taxon>
        <taxon>Rhabditina</taxon>
        <taxon>Rhabditomorpha</taxon>
        <taxon>Rhabditoidea</taxon>
        <taxon>Rhabditidae</taxon>
        <taxon>Peloderinae</taxon>
        <taxon>Caenorhabditis</taxon>
    </lineage>
</organism>
<dbReference type="AlphaFoldDB" id="A0A1I7TTZ0"/>
<evidence type="ECO:0000313" key="2">
    <source>
        <dbReference type="WBParaSite" id="Csp11.Scaffold629.g11758.t1"/>
    </source>
</evidence>
<evidence type="ECO:0000313" key="1">
    <source>
        <dbReference type="Proteomes" id="UP000095282"/>
    </source>
</evidence>
<dbReference type="Proteomes" id="UP000095282">
    <property type="component" value="Unplaced"/>
</dbReference>
<name>A0A1I7TTZ0_9PELO</name>
<reference evidence="2" key="1">
    <citation type="submission" date="2016-11" db="UniProtKB">
        <authorList>
            <consortium name="WormBaseParasite"/>
        </authorList>
    </citation>
    <scope>IDENTIFICATION</scope>
</reference>